<dbReference type="InterPro" id="IPR000719">
    <property type="entry name" value="Prot_kinase_dom"/>
</dbReference>
<dbReference type="GO" id="GO:0005524">
    <property type="term" value="F:ATP binding"/>
    <property type="evidence" value="ECO:0007669"/>
    <property type="project" value="InterPro"/>
</dbReference>
<dbReference type="GO" id="GO:0043408">
    <property type="term" value="P:regulation of MAPK cascade"/>
    <property type="evidence" value="ECO:0007669"/>
    <property type="project" value="TreeGrafter"/>
</dbReference>
<dbReference type="InterPro" id="IPR027417">
    <property type="entry name" value="P-loop_NTPase"/>
</dbReference>
<feature type="region of interest" description="Disordered" evidence="2">
    <location>
        <begin position="581"/>
        <end position="634"/>
    </location>
</feature>
<dbReference type="PANTHER" id="PTHR48015">
    <property type="entry name" value="SERINE/THREONINE-PROTEIN KINASE TAO"/>
    <property type="match status" value="1"/>
</dbReference>
<dbReference type="Gene3D" id="3.40.50.300">
    <property type="entry name" value="P-loop containing nucleotide triphosphate hydrolases"/>
    <property type="match status" value="1"/>
</dbReference>
<feature type="compositionally biased region" description="Low complexity" evidence="2">
    <location>
        <begin position="749"/>
        <end position="768"/>
    </location>
</feature>
<feature type="compositionally biased region" description="Low complexity" evidence="2">
    <location>
        <begin position="456"/>
        <end position="465"/>
    </location>
</feature>
<dbReference type="InterPro" id="IPR011009">
    <property type="entry name" value="Kinase-like_dom_sf"/>
</dbReference>
<dbReference type="SMART" id="SM00220">
    <property type="entry name" value="S_TKc"/>
    <property type="match status" value="1"/>
</dbReference>
<keyword evidence="5" id="KW-1185">Reference proteome</keyword>
<feature type="compositionally biased region" description="Polar residues" evidence="2">
    <location>
        <begin position="890"/>
        <end position="901"/>
    </location>
</feature>
<evidence type="ECO:0000313" key="5">
    <source>
        <dbReference type="Proteomes" id="UP000789739"/>
    </source>
</evidence>
<feature type="compositionally biased region" description="Low complexity" evidence="2">
    <location>
        <begin position="340"/>
        <end position="356"/>
    </location>
</feature>
<dbReference type="Gene3D" id="3.30.200.20">
    <property type="entry name" value="Phosphorylase Kinase, domain 1"/>
    <property type="match status" value="1"/>
</dbReference>
<feature type="compositionally biased region" description="Low complexity" evidence="2">
    <location>
        <begin position="583"/>
        <end position="599"/>
    </location>
</feature>
<feature type="region of interest" description="Disordered" evidence="2">
    <location>
        <begin position="307"/>
        <end position="326"/>
    </location>
</feature>
<feature type="region of interest" description="Disordered" evidence="2">
    <location>
        <begin position="723"/>
        <end position="768"/>
    </location>
</feature>
<feature type="compositionally biased region" description="Acidic residues" evidence="2">
    <location>
        <begin position="435"/>
        <end position="444"/>
    </location>
</feature>
<dbReference type="Gene3D" id="1.10.510.10">
    <property type="entry name" value="Transferase(Phosphotransferase) domain 1"/>
    <property type="match status" value="1"/>
</dbReference>
<feature type="compositionally biased region" description="Low complexity" evidence="2">
    <location>
        <begin position="114"/>
        <end position="124"/>
    </location>
</feature>
<dbReference type="Pfam" id="PF00069">
    <property type="entry name" value="Pkinase"/>
    <property type="match status" value="1"/>
</dbReference>
<evidence type="ECO:0000256" key="2">
    <source>
        <dbReference type="SAM" id="MobiDB-lite"/>
    </source>
</evidence>
<dbReference type="Proteomes" id="UP000789739">
    <property type="component" value="Unassembled WGS sequence"/>
</dbReference>
<evidence type="ECO:0000259" key="3">
    <source>
        <dbReference type="PROSITE" id="PS50011"/>
    </source>
</evidence>
<dbReference type="EMBL" id="CAJVPI010000064">
    <property type="protein sequence ID" value="CAG8471063.1"/>
    <property type="molecule type" value="Genomic_DNA"/>
</dbReference>
<reference evidence="4" key="1">
    <citation type="submission" date="2021-06" db="EMBL/GenBank/DDBJ databases">
        <authorList>
            <person name="Kallberg Y."/>
            <person name="Tangrot J."/>
            <person name="Rosling A."/>
        </authorList>
    </citation>
    <scope>NUCLEOTIDE SEQUENCE</scope>
    <source>
        <strain evidence="4">BR232B</strain>
    </source>
</reference>
<feature type="compositionally biased region" description="Low complexity" evidence="2">
    <location>
        <begin position="787"/>
        <end position="796"/>
    </location>
</feature>
<evidence type="ECO:0000313" key="4">
    <source>
        <dbReference type="EMBL" id="CAG8471063.1"/>
    </source>
</evidence>
<accession>A0A9N8Z447</accession>
<feature type="region of interest" description="Disordered" evidence="2">
    <location>
        <begin position="1"/>
        <end position="195"/>
    </location>
</feature>
<dbReference type="GO" id="GO:0000165">
    <property type="term" value="P:MAPK cascade"/>
    <property type="evidence" value="ECO:0007669"/>
    <property type="project" value="TreeGrafter"/>
</dbReference>
<comment type="caution">
    <text evidence="4">The sequence shown here is derived from an EMBL/GenBank/DDBJ whole genome shotgun (WGS) entry which is preliminary data.</text>
</comment>
<feature type="domain" description="Protein kinase" evidence="3">
    <location>
        <begin position="941"/>
        <end position="1197"/>
    </location>
</feature>
<dbReference type="InterPro" id="IPR050285">
    <property type="entry name" value="STE20_Ser/Thr_kinase"/>
</dbReference>
<name>A0A9N8Z447_9GLOM</name>
<feature type="compositionally biased region" description="Low complexity" evidence="2">
    <location>
        <begin position="723"/>
        <end position="741"/>
    </location>
</feature>
<evidence type="ECO:0000256" key="1">
    <source>
        <dbReference type="SAM" id="Coils"/>
    </source>
</evidence>
<sequence>MPAPLSPAVRSSVHRKTKDNQTNTSYGTKVANGRTVNGAPHQTMYNNLSNRYEALIQETFPKSSPVKPKKSVRRPSTPHGNKSTDFIERNRQAISNYSKQKDDSPPVSPQPTLRRSSGGSSTRSITPHGQSSASVRPTSSYRQRSVSPQSNNLVGILKKSLPSSTATVQSSKQSSTIRRPTSPPSSPSGLSSHKMSHALNSNSLEAQVRVNKQLKKLLDERDELLREKENELEEYADVVDALRERICQVEARNRELSAQNELLKSMVEEAELRKQTEQDIPTKLSQIAKNYQRVKGDKQVAAVVSQTSKRTANTTTSAATSTAQQSSVISSLVASRPTTAAPAAPVATPLPATTTTQVKSSVTPSRLAPTPVTSHHVSAAAVPLDPEVLVQPSFNAARHPGGFGSEMLSKQSEFEHSRQALVNAKRECPLNIVTEESDESDEEKIFEGEASDGPFSSSDTLSSVSDRSESDSDSDSSPSIGNTQSEAKNDVKSTYFLNSDNSSSLADDIKKWKSNVSAKNELDAICEEEDDEDDEVDVEALRAINAKPKQSASAFPYSIKSPIVNPTSNALVTPISNVSVGHTSNKTSNVVTTSTPVTKPQRRLRRPRANSTSSSDSGIGSIHENGNGKMVKNTNYNLLQNNGQSTTTSNNSNLVTPNSSLQNNIAVSSLSATFQSNLSASKVTSISSGQGYIKSTTEHRESFSSESSSDSSLAASQRDLYGSSVTSNSSVSANSGKSLNSVTSQRNISTGSSYSYTSANSQSNSSESAVTNSHVSVVSSGYDNSSNFSKNNANSNGLVKQSSGSNGHKNSYPNSVTSSRSASSSEFGNSITKQTSQTSVTSQSSANNSTASSRYGPSSRSSSQSTTSSFRSPSPSSGRSSRARSPAHESGQSSASNNKSTASPIPSPPPPPASKDTLTQLQHFIRLLSETCSRENPLKRYDVKKMMDEGSSAKVYSARQLGSDNGEERAIKIVPLTYSLEFIFNEIYVLKNLKHENIVDFKESFLKWDGKTREVWLVMEKCVRGDVTSKAGKVSQREVGRIAGELLKALKHLHAHGIIHRDIKLSNILSGANNEIKLADFGISSLTSTSTTGMVGTIPYMAPDVVLVNPDRPYDTKVDIWSLGVCILELLTGKAAWGRIRDDEIMLRLRKGEKPYGFERMRKKAEFGWEAVDFLERCFAKDSENRLSAEELLEVCI</sequence>
<feature type="compositionally biased region" description="Low complexity" evidence="2">
    <location>
        <begin position="815"/>
        <end position="884"/>
    </location>
</feature>
<gene>
    <name evidence="4" type="ORF">PBRASI_LOCUS1073</name>
</gene>
<feature type="region of interest" description="Disordered" evidence="2">
    <location>
        <begin position="787"/>
        <end position="916"/>
    </location>
</feature>
<feature type="compositionally biased region" description="Polar residues" evidence="2">
    <location>
        <begin position="161"/>
        <end position="173"/>
    </location>
</feature>
<proteinExistence type="predicted"/>
<feature type="compositionally biased region" description="Polar residues" evidence="2">
    <location>
        <begin position="797"/>
        <end position="814"/>
    </location>
</feature>
<dbReference type="GO" id="GO:0004674">
    <property type="term" value="F:protein serine/threonine kinase activity"/>
    <property type="evidence" value="ECO:0007669"/>
    <property type="project" value="TreeGrafter"/>
</dbReference>
<keyword evidence="1" id="KW-0175">Coiled coil</keyword>
<feature type="compositionally biased region" description="Polar residues" evidence="2">
    <location>
        <begin position="125"/>
        <end position="153"/>
    </location>
</feature>
<dbReference type="OrthoDB" id="5979581at2759"/>
<feature type="compositionally biased region" description="Low complexity" evidence="2">
    <location>
        <begin position="611"/>
        <end position="622"/>
    </location>
</feature>
<feature type="region of interest" description="Disordered" evidence="2">
    <location>
        <begin position="340"/>
        <end position="371"/>
    </location>
</feature>
<dbReference type="PROSITE" id="PS50011">
    <property type="entry name" value="PROTEIN_KINASE_DOM"/>
    <property type="match status" value="1"/>
</dbReference>
<dbReference type="SUPFAM" id="SSF56112">
    <property type="entry name" value="Protein kinase-like (PK-like)"/>
    <property type="match status" value="1"/>
</dbReference>
<dbReference type="AlphaFoldDB" id="A0A9N8Z447"/>
<dbReference type="PANTHER" id="PTHR48015:SF16">
    <property type="entry name" value="SERINE_THREONINE-PROTEIN KINASE SULU"/>
    <property type="match status" value="1"/>
</dbReference>
<feature type="region of interest" description="Disordered" evidence="2">
    <location>
        <begin position="432"/>
        <end position="496"/>
    </location>
</feature>
<protein>
    <submittedName>
        <fullName evidence="4">11743_t:CDS:1</fullName>
    </submittedName>
</protein>
<feature type="coiled-coil region" evidence="1">
    <location>
        <begin position="207"/>
        <end position="273"/>
    </location>
</feature>
<organism evidence="4 5">
    <name type="scientific">Paraglomus brasilianum</name>
    <dbReference type="NCBI Taxonomy" id="144538"/>
    <lineage>
        <taxon>Eukaryota</taxon>
        <taxon>Fungi</taxon>
        <taxon>Fungi incertae sedis</taxon>
        <taxon>Mucoromycota</taxon>
        <taxon>Glomeromycotina</taxon>
        <taxon>Glomeromycetes</taxon>
        <taxon>Paraglomerales</taxon>
        <taxon>Paraglomeraceae</taxon>
        <taxon>Paraglomus</taxon>
    </lineage>
</organism>
<dbReference type="GO" id="GO:0005737">
    <property type="term" value="C:cytoplasm"/>
    <property type="evidence" value="ECO:0007669"/>
    <property type="project" value="TreeGrafter"/>
</dbReference>